<keyword evidence="3" id="KW-1003">Cell membrane</keyword>
<keyword evidence="18" id="KW-1185">Reference proteome</keyword>
<organism evidence="17 18">
    <name type="scientific">Aspergillus avenaceus</name>
    <dbReference type="NCBI Taxonomy" id="36643"/>
    <lineage>
        <taxon>Eukaryota</taxon>
        <taxon>Fungi</taxon>
        <taxon>Dikarya</taxon>
        <taxon>Ascomycota</taxon>
        <taxon>Pezizomycotina</taxon>
        <taxon>Eurotiomycetes</taxon>
        <taxon>Eurotiomycetidae</taxon>
        <taxon>Eurotiales</taxon>
        <taxon>Aspergillaceae</taxon>
        <taxon>Aspergillus</taxon>
        <taxon>Aspergillus subgen. Circumdati</taxon>
    </lineage>
</organism>
<evidence type="ECO:0000256" key="4">
    <source>
        <dbReference type="ARBA" id="ARBA00022622"/>
    </source>
</evidence>
<keyword evidence="4" id="KW-0336">GPI-anchor</keyword>
<reference evidence="17 18" key="1">
    <citation type="submission" date="2019-04" db="EMBL/GenBank/DDBJ databases">
        <title>Friends and foes A comparative genomics study of 23 Aspergillus species from section Flavi.</title>
        <authorList>
            <consortium name="DOE Joint Genome Institute"/>
            <person name="Kjaerbolling I."/>
            <person name="Vesth T."/>
            <person name="Frisvad J.C."/>
            <person name="Nybo J.L."/>
            <person name="Theobald S."/>
            <person name="Kildgaard S."/>
            <person name="Isbrandt T."/>
            <person name="Kuo A."/>
            <person name="Sato A."/>
            <person name="Lyhne E.K."/>
            <person name="Kogle M.E."/>
            <person name="Wiebenga A."/>
            <person name="Kun R.S."/>
            <person name="Lubbers R.J."/>
            <person name="Makela M.R."/>
            <person name="Barry K."/>
            <person name="Chovatia M."/>
            <person name="Clum A."/>
            <person name="Daum C."/>
            <person name="Haridas S."/>
            <person name="He G."/>
            <person name="LaButti K."/>
            <person name="Lipzen A."/>
            <person name="Mondo S."/>
            <person name="Riley R."/>
            <person name="Salamov A."/>
            <person name="Simmons B.A."/>
            <person name="Magnuson J.K."/>
            <person name="Henrissat B."/>
            <person name="Mortensen U.H."/>
            <person name="Larsen T.O."/>
            <person name="Devries R.P."/>
            <person name="Grigoriev I.V."/>
            <person name="Machida M."/>
            <person name="Baker S.E."/>
            <person name="Andersen M.R."/>
        </authorList>
    </citation>
    <scope>NUCLEOTIDE SEQUENCE [LARGE SCALE GENOMIC DNA]</scope>
    <source>
        <strain evidence="17 18">IBT 18842</strain>
    </source>
</reference>
<evidence type="ECO:0000256" key="11">
    <source>
        <dbReference type="ARBA" id="ARBA00023180"/>
    </source>
</evidence>
<dbReference type="InterPro" id="IPR033121">
    <property type="entry name" value="PEPTIDASE_A1"/>
</dbReference>
<keyword evidence="11" id="KW-0325">Glycoprotein</keyword>
<dbReference type="SUPFAM" id="SSF50630">
    <property type="entry name" value="Acid proteases"/>
    <property type="match status" value="1"/>
</dbReference>
<evidence type="ECO:0000256" key="9">
    <source>
        <dbReference type="ARBA" id="ARBA00023026"/>
    </source>
</evidence>
<dbReference type="InterPro" id="IPR021109">
    <property type="entry name" value="Peptidase_aspartic_dom_sf"/>
</dbReference>
<dbReference type="GO" id="GO:0098552">
    <property type="term" value="C:side of membrane"/>
    <property type="evidence" value="ECO:0007669"/>
    <property type="project" value="UniProtKB-KW"/>
</dbReference>
<keyword evidence="8" id="KW-0378">Hydrolase</keyword>
<evidence type="ECO:0000256" key="2">
    <source>
        <dbReference type="ARBA" id="ARBA00007447"/>
    </source>
</evidence>
<gene>
    <name evidence="17" type="ORF">BDV25DRAFT_114917</name>
</gene>
<dbReference type="InterPro" id="IPR001461">
    <property type="entry name" value="Aspartic_peptidase_A1"/>
</dbReference>
<dbReference type="PRINTS" id="PR00792">
    <property type="entry name" value="PEPSIN"/>
</dbReference>
<feature type="signal peptide" evidence="15">
    <location>
        <begin position="1"/>
        <end position="19"/>
    </location>
</feature>
<name>A0A5N6TUW0_ASPAV</name>
<proteinExistence type="inferred from homology"/>
<keyword evidence="9" id="KW-0843">Virulence</keyword>
<evidence type="ECO:0000256" key="14">
    <source>
        <dbReference type="PIRSR" id="PIRSR601461-2"/>
    </source>
</evidence>
<keyword evidence="7" id="KW-0064">Aspartyl protease</keyword>
<evidence type="ECO:0000256" key="13">
    <source>
        <dbReference type="PIRSR" id="PIRSR601461-1"/>
    </source>
</evidence>
<dbReference type="EMBL" id="ML742101">
    <property type="protein sequence ID" value="KAE8150156.1"/>
    <property type="molecule type" value="Genomic_DNA"/>
</dbReference>
<dbReference type="GO" id="GO:0004190">
    <property type="term" value="F:aspartic-type endopeptidase activity"/>
    <property type="evidence" value="ECO:0007669"/>
    <property type="project" value="UniProtKB-KW"/>
</dbReference>
<dbReference type="Pfam" id="PF00026">
    <property type="entry name" value="Asp"/>
    <property type="match status" value="1"/>
</dbReference>
<feature type="disulfide bond" evidence="14">
    <location>
        <begin position="137"/>
        <end position="142"/>
    </location>
</feature>
<evidence type="ECO:0000313" key="18">
    <source>
        <dbReference type="Proteomes" id="UP000325780"/>
    </source>
</evidence>
<dbReference type="AlphaFoldDB" id="A0A5N6TUW0"/>
<evidence type="ECO:0000256" key="1">
    <source>
        <dbReference type="ARBA" id="ARBA00004609"/>
    </source>
</evidence>
<evidence type="ECO:0000256" key="5">
    <source>
        <dbReference type="ARBA" id="ARBA00022670"/>
    </source>
</evidence>
<dbReference type="PANTHER" id="PTHR47966">
    <property type="entry name" value="BETA-SITE APP-CLEAVING ENZYME, ISOFORM A-RELATED"/>
    <property type="match status" value="1"/>
</dbReference>
<accession>A0A5N6TUW0</accession>
<evidence type="ECO:0000313" key="17">
    <source>
        <dbReference type="EMBL" id="KAE8150156.1"/>
    </source>
</evidence>
<evidence type="ECO:0000256" key="8">
    <source>
        <dbReference type="ARBA" id="ARBA00022801"/>
    </source>
</evidence>
<evidence type="ECO:0000259" key="16">
    <source>
        <dbReference type="PROSITE" id="PS51767"/>
    </source>
</evidence>
<dbReference type="PANTHER" id="PTHR47966:SF75">
    <property type="entry name" value="ENDOPEPTIDASE (CTSD), PUTATIVE (AFU_ORTHOLOGUE AFUA_4G07040)-RELATED"/>
    <property type="match status" value="1"/>
</dbReference>
<sequence length="471" mass="50788">MHLLQCLLFTTCLYSSVFAFIPFTIELGLEASAETTNDKLQRRFLPWELIPELKEDKESSSDSDVLTLDIRGVPIRRDNQYKILYADNSSAPNIAPLNQGGNDYSYFTAVKVGSQGQKMWMMLDSGGVNTWLFASDCTADACKLHNTFAESDSKTFDKTANKWSVGYGTGQVSGILGNDIFSVADLEVRMMFGLASNASDQFQSYPMDGIIGLGRAEKNAYGPSFMEAVSEQKSLKSNIVSFSLSRSADGGKDGSVTFGGVDKTKFSGDITYTNAIRGNNRWTIPLDDATVNGDACHFTNKTAIIDTGTSYALIPPKDAAALHDLIPGTKSKGENFVLPCNSTAVVKLTFSGVSYTISPKDYIGSKYESGCVSTIVGHQMFGHNEWLLGDVFLKNVYTVFDFDKDRVGFAERGNSSNKASSTAASAKEGTGSATAATASSTGTMKSGGEITNVAKYYWSALLIPLYALAMA</sequence>
<evidence type="ECO:0000256" key="12">
    <source>
        <dbReference type="ARBA" id="ARBA00023288"/>
    </source>
</evidence>
<dbReference type="FunFam" id="2.40.70.10:FF:000085">
    <property type="entry name" value="Aspartic-type endopeptidase (CtsD), putative"/>
    <property type="match status" value="1"/>
</dbReference>
<dbReference type="InterPro" id="IPR034164">
    <property type="entry name" value="Pepsin-like_dom"/>
</dbReference>
<dbReference type="GO" id="GO:0006508">
    <property type="term" value="P:proteolysis"/>
    <property type="evidence" value="ECO:0007669"/>
    <property type="project" value="UniProtKB-KW"/>
</dbReference>
<protein>
    <submittedName>
        <fullName evidence="17">Aspartic peptidase domain-containing protein</fullName>
    </submittedName>
</protein>
<keyword evidence="14" id="KW-1015">Disulfide bond</keyword>
<keyword evidence="10" id="KW-0472">Membrane</keyword>
<evidence type="ECO:0000256" key="15">
    <source>
        <dbReference type="SAM" id="SignalP"/>
    </source>
</evidence>
<keyword evidence="12" id="KW-0449">Lipoprotein</keyword>
<keyword evidence="6 15" id="KW-0732">Signal</keyword>
<feature type="active site" evidence="13">
    <location>
        <position position="124"/>
    </location>
</feature>
<dbReference type="FunFam" id="2.40.70.10:FF:000060">
    <property type="entry name" value="Aspartic-type endopeptidase ctsD"/>
    <property type="match status" value="1"/>
</dbReference>
<comment type="subcellular location">
    <subcellularLocation>
        <location evidence="1">Cell membrane</location>
        <topology evidence="1">Lipid-anchor</topology>
        <topology evidence="1">GPI-anchor</topology>
    </subcellularLocation>
</comment>
<evidence type="ECO:0000256" key="10">
    <source>
        <dbReference type="ARBA" id="ARBA00023136"/>
    </source>
</evidence>
<feature type="chain" id="PRO_5025057874" evidence="15">
    <location>
        <begin position="20"/>
        <end position="471"/>
    </location>
</feature>
<evidence type="ECO:0000256" key="3">
    <source>
        <dbReference type="ARBA" id="ARBA00022475"/>
    </source>
</evidence>
<dbReference type="Proteomes" id="UP000325780">
    <property type="component" value="Unassembled WGS sequence"/>
</dbReference>
<evidence type="ECO:0000256" key="6">
    <source>
        <dbReference type="ARBA" id="ARBA00022729"/>
    </source>
</evidence>
<comment type="similarity">
    <text evidence="2">Belongs to the peptidase A1 family.</text>
</comment>
<evidence type="ECO:0000256" key="7">
    <source>
        <dbReference type="ARBA" id="ARBA00022750"/>
    </source>
</evidence>
<dbReference type="GO" id="GO:0005886">
    <property type="term" value="C:plasma membrane"/>
    <property type="evidence" value="ECO:0007669"/>
    <property type="project" value="UniProtKB-SubCell"/>
</dbReference>
<feature type="active site" evidence="13">
    <location>
        <position position="306"/>
    </location>
</feature>
<keyword evidence="5" id="KW-0645">Protease</keyword>
<dbReference type="OrthoDB" id="28208at2759"/>
<dbReference type="CDD" id="cd05471">
    <property type="entry name" value="pepsin_like"/>
    <property type="match status" value="1"/>
</dbReference>
<feature type="domain" description="Peptidase A1" evidence="16">
    <location>
        <begin position="106"/>
        <end position="410"/>
    </location>
</feature>
<dbReference type="PROSITE" id="PS51767">
    <property type="entry name" value="PEPTIDASE_A1"/>
    <property type="match status" value="1"/>
</dbReference>
<dbReference type="Gene3D" id="2.40.70.10">
    <property type="entry name" value="Acid Proteases"/>
    <property type="match status" value="2"/>
</dbReference>